<reference evidence="2" key="1">
    <citation type="journal article" date="2017" name="Nature">
        <title>The sunflower genome provides insights into oil metabolism, flowering and Asterid evolution.</title>
        <authorList>
            <person name="Badouin H."/>
            <person name="Gouzy J."/>
            <person name="Grassa C.J."/>
            <person name="Murat F."/>
            <person name="Staton S.E."/>
            <person name="Cottret L."/>
            <person name="Lelandais-Briere C."/>
            <person name="Owens G.L."/>
            <person name="Carrere S."/>
            <person name="Mayjonade B."/>
            <person name="Legrand L."/>
            <person name="Gill N."/>
            <person name="Kane N.C."/>
            <person name="Bowers J.E."/>
            <person name="Hubner S."/>
            <person name="Bellec A."/>
            <person name="Berard A."/>
            <person name="Berges H."/>
            <person name="Blanchet N."/>
            <person name="Boniface M.C."/>
            <person name="Brunel D."/>
            <person name="Catrice O."/>
            <person name="Chaidir N."/>
            <person name="Claudel C."/>
            <person name="Donnadieu C."/>
            <person name="Faraut T."/>
            <person name="Fievet G."/>
            <person name="Helmstetter N."/>
            <person name="King M."/>
            <person name="Knapp S.J."/>
            <person name="Lai Z."/>
            <person name="Le Paslier M.C."/>
            <person name="Lippi Y."/>
            <person name="Lorenzon L."/>
            <person name="Mandel J.R."/>
            <person name="Marage G."/>
            <person name="Marchand G."/>
            <person name="Marquand E."/>
            <person name="Bret-Mestries E."/>
            <person name="Morien E."/>
            <person name="Nambeesan S."/>
            <person name="Nguyen T."/>
            <person name="Pegot-Espagnet P."/>
            <person name="Pouilly N."/>
            <person name="Raftis F."/>
            <person name="Sallet E."/>
            <person name="Schiex T."/>
            <person name="Thomas J."/>
            <person name="Vandecasteele C."/>
            <person name="Vares D."/>
            <person name="Vear F."/>
            <person name="Vautrin S."/>
            <person name="Crespi M."/>
            <person name="Mangin B."/>
            <person name="Burke J.M."/>
            <person name="Salse J."/>
            <person name="Munos S."/>
            <person name="Vincourt P."/>
            <person name="Rieseberg L.H."/>
            <person name="Langlade N.B."/>
        </authorList>
    </citation>
    <scope>NUCLEOTIDE SEQUENCE</scope>
    <source>
        <tissue evidence="2">Leaves</tissue>
    </source>
</reference>
<evidence type="ECO:0000313" key="3">
    <source>
        <dbReference type="Proteomes" id="UP000215914"/>
    </source>
</evidence>
<sequence length="66" mass="7538">MLISSLDMVFVQIFKRHPHEVNEFRTVFVTSQTPCMLAIILILFSNHCFLLLLLDLHIIADGSGHT</sequence>
<evidence type="ECO:0000313" key="2">
    <source>
        <dbReference type="EMBL" id="KAF5818066.1"/>
    </source>
</evidence>
<organism evidence="2 3">
    <name type="scientific">Helianthus annuus</name>
    <name type="common">Common sunflower</name>
    <dbReference type="NCBI Taxonomy" id="4232"/>
    <lineage>
        <taxon>Eukaryota</taxon>
        <taxon>Viridiplantae</taxon>
        <taxon>Streptophyta</taxon>
        <taxon>Embryophyta</taxon>
        <taxon>Tracheophyta</taxon>
        <taxon>Spermatophyta</taxon>
        <taxon>Magnoliopsida</taxon>
        <taxon>eudicotyledons</taxon>
        <taxon>Gunneridae</taxon>
        <taxon>Pentapetalae</taxon>
        <taxon>asterids</taxon>
        <taxon>campanulids</taxon>
        <taxon>Asterales</taxon>
        <taxon>Asteraceae</taxon>
        <taxon>Asteroideae</taxon>
        <taxon>Heliantheae alliance</taxon>
        <taxon>Heliantheae</taxon>
        <taxon>Helianthus</taxon>
    </lineage>
</organism>
<accession>A0A9K3JLY0</accession>
<dbReference type="Proteomes" id="UP000215914">
    <property type="component" value="Unassembled WGS sequence"/>
</dbReference>
<protein>
    <submittedName>
        <fullName evidence="2">Uncharacterized protein</fullName>
    </submittedName>
</protein>
<keyword evidence="3" id="KW-1185">Reference proteome</keyword>
<keyword evidence="1" id="KW-0812">Transmembrane</keyword>
<gene>
    <name evidence="2" type="ORF">HanXRQr2_Chr02g0060471</name>
</gene>
<proteinExistence type="predicted"/>
<comment type="caution">
    <text evidence="2">The sequence shown here is derived from an EMBL/GenBank/DDBJ whole genome shotgun (WGS) entry which is preliminary data.</text>
</comment>
<name>A0A9K3JLY0_HELAN</name>
<dbReference type="AlphaFoldDB" id="A0A9K3JLY0"/>
<keyword evidence="1" id="KW-0472">Membrane</keyword>
<reference evidence="2" key="2">
    <citation type="submission" date="2020-06" db="EMBL/GenBank/DDBJ databases">
        <title>Helianthus annuus Genome sequencing and assembly Release 2.</title>
        <authorList>
            <person name="Gouzy J."/>
            <person name="Langlade N."/>
            <person name="Munos S."/>
        </authorList>
    </citation>
    <scope>NUCLEOTIDE SEQUENCE</scope>
    <source>
        <tissue evidence="2">Leaves</tissue>
    </source>
</reference>
<dbReference type="EMBL" id="MNCJ02000317">
    <property type="protein sequence ID" value="KAF5818066.1"/>
    <property type="molecule type" value="Genomic_DNA"/>
</dbReference>
<dbReference type="Gramene" id="mRNA:HanXRQr2_Chr02g0060471">
    <property type="protein sequence ID" value="CDS:HanXRQr2_Chr02g0060471.1"/>
    <property type="gene ID" value="HanXRQr2_Chr02g0060471"/>
</dbReference>
<feature type="transmembrane region" description="Helical" evidence="1">
    <location>
        <begin position="35"/>
        <end position="60"/>
    </location>
</feature>
<keyword evidence="1" id="KW-1133">Transmembrane helix</keyword>
<evidence type="ECO:0000256" key="1">
    <source>
        <dbReference type="SAM" id="Phobius"/>
    </source>
</evidence>